<keyword evidence="2" id="KW-0012">Acyltransferase</keyword>
<sequence length="159" mass="17536">MKNPGLLTIKQVAPTDAGVVALIDKLNRYQIALYGIEACNLEPPESLIKNNAFMVGAFSHEELAGIGAIKVLDGYGEIKRMYVEESHRGLSVAEEILSALETYAAGRAIHSVYLETGRLHHAAIKFYRKMGYEVVEQFGDYRPNAVSLYFGKTLTGNAR</sequence>
<evidence type="ECO:0000259" key="3">
    <source>
        <dbReference type="PROSITE" id="PS51186"/>
    </source>
</evidence>
<organism evidence="4 5">
    <name type="scientific">Chryseolinea lacunae</name>
    <dbReference type="NCBI Taxonomy" id="2801331"/>
    <lineage>
        <taxon>Bacteria</taxon>
        <taxon>Pseudomonadati</taxon>
        <taxon>Bacteroidota</taxon>
        <taxon>Cytophagia</taxon>
        <taxon>Cytophagales</taxon>
        <taxon>Fulvivirgaceae</taxon>
        <taxon>Chryseolinea</taxon>
    </lineage>
</organism>
<dbReference type="SUPFAM" id="SSF55729">
    <property type="entry name" value="Acyl-CoA N-acyltransferases (Nat)"/>
    <property type="match status" value="1"/>
</dbReference>
<evidence type="ECO:0000313" key="5">
    <source>
        <dbReference type="Proteomes" id="UP000613030"/>
    </source>
</evidence>
<dbReference type="CDD" id="cd04301">
    <property type="entry name" value="NAT_SF"/>
    <property type="match status" value="1"/>
</dbReference>
<dbReference type="RefSeq" id="WP_202014494.1">
    <property type="nucleotide sequence ID" value="NZ_JAERRB010000012.1"/>
</dbReference>
<name>A0ABS1KYZ6_9BACT</name>
<dbReference type="InterPro" id="IPR016181">
    <property type="entry name" value="Acyl_CoA_acyltransferase"/>
</dbReference>
<dbReference type="PANTHER" id="PTHR43877:SF2">
    <property type="entry name" value="AMINOALKYLPHOSPHONATE N-ACETYLTRANSFERASE-RELATED"/>
    <property type="match status" value="1"/>
</dbReference>
<evidence type="ECO:0000256" key="2">
    <source>
        <dbReference type="ARBA" id="ARBA00023315"/>
    </source>
</evidence>
<evidence type="ECO:0000256" key="1">
    <source>
        <dbReference type="ARBA" id="ARBA00022679"/>
    </source>
</evidence>
<dbReference type="PANTHER" id="PTHR43877">
    <property type="entry name" value="AMINOALKYLPHOSPHONATE N-ACETYLTRANSFERASE-RELATED-RELATED"/>
    <property type="match status" value="1"/>
</dbReference>
<comment type="caution">
    <text evidence="4">The sequence shown here is derived from an EMBL/GenBank/DDBJ whole genome shotgun (WGS) entry which is preliminary data.</text>
</comment>
<feature type="domain" description="N-acetyltransferase" evidence="3">
    <location>
        <begin position="7"/>
        <end position="155"/>
    </location>
</feature>
<dbReference type="Pfam" id="PF00583">
    <property type="entry name" value="Acetyltransf_1"/>
    <property type="match status" value="1"/>
</dbReference>
<protein>
    <submittedName>
        <fullName evidence="4">GNAT family N-acetyltransferase</fullName>
    </submittedName>
</protein>
<gene>
    <name evidence="4" type="ORF">JI741_25890</name>
</gene>
<dbReference type="Proteomes" id="UP000613030">
    <property type="component" value="Unassembled WGS sequence"/>
</dbReference>
<dbReference type="EMBL" id="JAERRB010000012">
    <property type="protein sequence ID" value="MBL0744691.1"/>
    <property type="molecule type" value="Genomic_DNA"/>
</dbReference>
<proteinExistence type="predicted"/>
<accession>A0ABS1KYZ6</accession>
<dbReference type="InterPro" id="IPR050832">
    <property type="entry name" value="Bact_Acetyltransf"/>
</dbReference>
<reference evidence="4 5" key="1">
    <citation type="submission" date="2021-01" db="EMBL/GenBank/DDBJ databases">
        <title>Chryseolinea sp. Jin1 Genome sequencing and assembly.</title>
        <authorList>
            <person name="Kim I."/>
        </authorList>
    </citation>
    <scope>NUCLEOTIDE SEQUENCE [LARGE SCALE GENOMIC DNA]</scope>
    <source>
        <strain evidence="4 5">Jin1</strain>
    </source>
</reference>
<dbReference type="PROSITE" id="PS51186">
    <property type="entry name" value="GNAT"/>
    <property type="match status" value="1"/>
</dbReference>
<keyword evidence="5" id="KW-1185">Reference proteome</keyword>
<dbReference type="Gene3D" id="3.40.630.30">
    <property type="match status" value="1"/>
</dbReference>
<evidence type="ECO:0000313" key="4">
    <source>
        <dbReference type="EMBL" id="MBL0744691.1"/>
    </source>
</evidence>
<keyword evidence="1" id="KW-0808">Transferase</keyword>
<dbReference type="InterPro" id="IPR000182">
    <property type="entry name" value="GNAT_dom"/>
</dbReference>